<keyword evidence="2" id="KW-1185">Reference proteome</keyword>
<protein>
    <submittedName>
        <fullName evidence="1">Uncharacterized protein</fullName>
    </submittedName>
</protein>
<organism evidence="1 2">
    <name type="scientific">Pontibacter ummariensis</name>
    <dbReference type="NCBI Taxonomy" id="1610492"/>
    <lineage>
        <taxon>Bacteria</taxon>
        <taxon>Pseudomonadati</taxon>
        <taxon>Bacteroidota</taxon>
        <taxon>Cytophagia</taxon>
        <taxon>Cytophagales</taxon>
        <taxon>Hymenobacteraceae</taxon>
        <taxon>Pontibacter</taxon>
    </lineage>
</organism>
<sequence length="76" mass="8911">MQLHEKSNSLHIAYSTLMLQEAGCFQHVHNFLVTSLQYALYLCLLHKHLLLFSTINTMTPNVYKASVWRYMYFGLS</sequence>
<evidence type="ECO:0000313" key="2">
    <source>
        <dbReference type="Proteomes" id="UP000198432"/>
    </source>
</evidence>
<reference evidence="2" key="1">
    <citation type="submission" date="2017-06" db="EMBL/GenBank/DDBJ databases">
        <authorList>
            <person name="Varghese N."/>
            <person name="Submissions S."/>
        </authorList>
    </citation>
    <scope>NUCLEOTIDE SEQUENCE [LARGE SCALE GENOMIC DNA]</scope>
    <source>
        <strain evidence="2">NKM1</strain>
    </source>
</reference>
<dbReference type="Proteomes" id="UP000198432">
    <property type="component" value="Unassembled WGS sequence"/>
</dbReference>
<name>A0A239HX25_9BACT</name>
<gene>
    <name evidence="1" type="ORF">SAMN06296052_114165</name>
</gene>
<dbReference type="EMBL" id="FZOQ01000014">
    <property type="protein sequence ID" value="SNS84764.1"/>
    <property type="molecule type" value="Genomic_DNA"/>
</dbReference>
<proteinExistence type="predicted"/>
<evidence type="ECO:0000313" key="1">
    <source>
        <dbReference type="EMBL" id="SNS84764.1"/>
    </source>
</evidence>
<accession>A0A239HX25</accession>
<dbReference type="AlphaFoldDB" id="A0A239HX25"/>